<gene>
    <name evidence="2" type="ORF">M8445_17495</name>
</gene>
<dbReference type="RefSeq" id="WP_273991305.1">
    <property type="nucleotide sequence ID" value="NZ_BAABQT010000016.1"/>
</dbReference>
<proteinExistence type="predicted"/>
<keyword evidence="3" id="KW-1185">Reference proteome</keyword>
<sequence length="148" mass="16478">MHLSDVFSERLKGVIGQQGGQDVALPGAPDSRPEPTPTEPASLVVTTQDELGAFMIVRVIVASETDVMRVVMRDVQSYCGVLFDDNNRKPVCRLYLNGKRWQVGLFDNEERTETRHDLTSVTELYQEALRVTVKRCLPESQPGTSVVS</sequence>
<keyword evidence="2" id="KW-0614">Plasmid</keyword>
<reference evidence="2 3" key="1">
    <citation type="submission" date="2022-12" db="EMBL/GenBank/DDBJ databases">
        <title>Genome Sequence of Deinococcus aquaticus Type Strain PB314.</title>
        <authorList>
            <person name="Albert C."/>
            <person name="Hill J."/>
            <person name="Boren L."/>
            <person name="Scholz-Ng S."/>
            <person name="Fatema N."/>
            <person name="Grosso R."/>
            <person name="Soboslay E."/>
            <person name="Tuohy J."/>
        </authorList>
    </citation>
    <scope>NUCLEOTIDE SEQUENCE [LARGE SCALE GENOMIC DNA]</scope>
    <source>
        <strain evidence="2 3">PB-314</strain>
        <plasmid evidence="2 3">pDATS02</plasmid>
    </source>
</reference>
<evidence type="ECO:0000313" key="2">
    <source>
        <dbReference type="EMBL" id="WDA60533.1"/>
    </source>
</evidence>
<geneLocation type="plasmid" evidence="2 3">
    <name>pDATS02</name>
</geneLocation>
<dbReference type="EMBL" id="CP115167">
    <property type="protein sequence ID" value="WDA60533.1"/>
    <property type="molecule type" value="Genomic_DNA"/>
</dbReference>
<name>A0ABY7V832_9DEIO</name>
<organism evidence="2 3">
    <name type="scientific">Deinococcus aquaticus</name>
    <dbReference type="NCBI Taxonomy" id="328692"/>
    <lineage>
        <taxon>Bacteria</taxon>
        <taxon>Thermotogati</taxon>
        <taxon>Deinococcota</taxon>
        <taxon>Deinococci</taxon>
        <taxon>Deinococcales</taxon>
        <taxon>Deinococcaceae</taxon>
        <taxon>Deinococcus</taxon>
    </lineage>
</organism>
<protein>
    <submittedName>
        <fullName evidence="2">Uncharacterized protein</fullName>
    </submittedName>
</protein>
<accession>A0ABY7V832</accession>
<evidence type="ECO:0000313" key="3">
    <source>
        <dbReference type="Proteomes" id="UP001217044"/>
    </source>
</evidence>
<feature type="region of interest" description="Disordered" evidence="1">
    <location>
        <begin position="18"/>
        <end position="40"/>
    </location>
</feature>
<evidence type="ECO:0000256" key="1">
    <source>
        <dbReference type="SAM" id="MobiDB-lite"/>
    </source>
</evidence>
<dbReference type="Proteomes" id="UP001217044">
    <property type="component" value="Plasmid pDATS02"/>
</dbReference>